<dbReference type="Pfam" id="PF00753">
    <property type="entry name" value="Lactamase_B"/>
    <property type="match status" value="1"/>
</dbReference>
<protein>
    <submittedName>
        <fullName evidence="5">MBL fold metallo-hydrolase</fullName>
    </submittedName>
</protein>
<gene>
    <name evidence="4" type="ORF">GKO46_01730</name>
    <name evidence="5" type="ORF">GKO48_07540</name>
</gene>
<evidence type="ECO:0000313" key="6">
    <source>
        <dbReference type="Proteomes" id="UP001219901"/>
    </source>
</evidence>
<dbReference type="EMBL" id="CP046147">
    <property type="protein sequence ID" value="WFG39477.1"/>
    <property type="molecule type" value="Genomic_DNA"/>
</dbReference>
<dbReference type="InterPro" id="IPR044094">
    <property type="entry name" value="AtsA-like_MBL-fold"/>
</dbReference>
<reference evidence="6 7" key="1">
    <citation type="submission" date="2019-11" db="EMBL/GenBank/DDBJ databases">
        <authorList>
            <person name="Cho J.-C."/>
        </authorList>
    </citation>
    <scope>NUCLEOTIDE SEQUENCE [LARGE SCALE GENOMIC DNA]</scope>
    <source>
        <strain evidence="5 6">JH1073</strain>
        <strain evidence="4 7">JH702</strain>
    </source>
</reference>
<name>A0AAJ5ZDL1_9CHLR</name>
<keyword evidence="1" id="KW-0255">Endonuclease</keyword>
<evidence type="ECO:0000256" key="2">
    <source>
        <dbReference type="ARBA" id="ARBA00022801"/>
    </source>
</evidence>
<evidence type="ECO:0000313" key="7">
    <source>
        <dbReference type="Proteomes" id="UP001321249"/>
    </source>
</evidence>
<accession>A0AAJ5ZDL1</accession>
<dbReference type="InterPro" id="IPR001279">
    <property type="entry name" value="Metallo-B-lactamas"/>
</dbReference>
<dbReference type="CDD" id="cd07719">
    <property type="entry name" value="arylsulfatase_AtsA-like_MBL-fold"/>
    <property type="match status" value="1"/>
</dbReference>
<evidence type="ECO:0000259" key="3">
    <source>
        <dbReference type="Pfam" id="PF00753"/>
    </source>
</evidence>
<reference evidence="5" key="2">
    <citation type="journal article" date="2023" name="Nat. Commun.">
        <title>Cultivation of marine bacteria of the SAR202 clade.</title>
        <authorList>
            <person name="Lim Y."/>
            <person name="Seo J.H."/>
            <person name="Giovannoni S.J."/>
            <person name="Kang I."/>
            <person name="Cho J.C."/>
        </authorList>
    </citation>
    <scope>NUCLEOTIDE SEQUENCE</scope>
    <source>
        <strain evidence="5">JH1073</strain>
    </source>
</reference>
<keyword evidence="6" id="KW-1185">Reference proteome</keyword>
<dbReference type="PANTHER" id="PTHR46018">
    <property type="entry name" value="ZINC PHOSPHODIESTERASE ELAC PROTEIN 1"/>
    <property type="match status" value="1"/>
</dbReference>
<evidence type="ECO:0000256" key="1">
    <source>
        <dbReference type="ARBA" id="ARBA00022759"/>
    </source>
</evidence>
<keyword evidence="2" id="KW-0378">Hydrolase</keyword>
<dbReference type="RefSeq" id="WP_342823210.1">
    <property type="nucleotide sequence ID" value="NZ_CP046146.1"/>
</dbReference>
<dbReference type="SUPFAM" id="SSF56281">
    <property type="entry name" value="Metallo-hydrolase/oxidoreductase"/>
    <property type="match status" value="1"/>
</dbReference>
<proteinExistence type="predicted"/>
<evidence type="ECO:0000313" key="4">
    <source>
        <dbReference type="EMBL" id="MDG0865792.1"/>
    </source>
</evidence>
<evidence type="ECO:0000313" key="5">
    <source>
        <dbReference type="EMBL" id="WFG39477.1"/>
    </source>
</evidence>
<dbReference type="Proteomes" id="UP001219901">
    <property type="component" value="Chromosome"/>
</dbReference>
<dbReference type="Proteomes" id="UP001321249">
    <property type="component" value="Unassembled WGS sequence"/>
</dbReference>
<dbReference type="AlphaFoldDB" id="A0AAJ5ZDL1"/>
<feature type="domain" description="Metallo-beta-lactamase" evidence="3">
    <location>
        <begin position="22"/>
        <end position="195"/>
    </location>
</feature>
<dbReference type="PANTHER" id="PTHR46018:SF2">
    <property type="entry name" value="ZINC PHOSPHODIESTERASE ELAC PROTEIN 1"/>
    <property type="match status" value="1"/>
</dbReference>
<keyword evidence="1" id="KW-0540">Nuclease</keyword>
<dbReference type="GO" id="GO:0042781">
    <property type="term" value="F:3'-tRNA processing endoribonuclease activity"/>
    <property type="evidence" value="ECO:0007669"/>
    <property type="project" value="TreeGrafter"/>
</dbReference>
<dbReference type="Gene3D" id="3.60.15.10">
    <property type="entry name" value="Ribonuclease Z/Hydroxyacylglutathione hydrolase-like"/>
    <property type="match status" value="1"/>
</dbReference>
<dbReference type="EMBL" id="WMBE01000001">
    <property type="protein sequence ID" value="MDG0865792.1"/>
    <property type="molecule type" value="Genomic_DNA"/>
</dbReference>
<sequence length="290" mass="31951">MPPRVIMLCTGTPAPDMAHWGSSFLVGIGEEWLMFDCGHGANYKLHKAGFQSTQVDRMFFTHHHSDHDADYPSFLLTRFDMSIGKESELQVYGPKLTEQLTDRLLGEPNGAYWHDIVARTKHPLSVAAYVERGGIPPRKPPKIHARDIGPGTVATGKNWEITAAPVDHVQPYLDSLAYRIDSDEGSIVFSGDTSPCKSLTDLATGADLLVMECIKVDEDMIPGSPSYETETGTFGAAQTAVDAGVKRLALVHQQGKMEEPVRKSQALFEVKSVYDGPVIWGEELLEVPWE</sequence>
<organism evidence="5 6">
    <name type="scientific">Candidatus Lucifugimonas marina</name>
    <dbReference type="NCBI Taxonomy" id="3038979"/>
    <lineage>
        <taxon>Bacteria</taxon>
        <taxon>Bacillati</taxon>
        <taxon>Chloroflexota</taxon>
        <taxon>Dehalococcoidia</taxon>
        <taxon>SAR202 cluster</taxon>
        <taxon>Candidatus Lucifugimonadales</taxon>
        <taxon>Candidatus Lucifugimonadaceae</taxon>
        <taxon>Candidatus Lucifugimonas</taxon>
    </lineage>
</organism>
<reference evidence="6" key="3">
    <citation type="submission" date="2023-06" db="EMBL/GenBank/DDBJ databases">
        <title>Pangenomics reveal diversification of enzyme families and niche specialization in globally abundant SAR202 bacteria.</title>
        <authorList>
            <person name="Saw J.H.W."/>
        </authorList>
    </citation>
    <scope>NUCLEOTIDE SEQUENCE [LARGE SCALE GENOMIC DNA]</scope>
    <source>
        <strain evidence="6">JH1073</strain>
    </source>
</reference>
<dbReference type="InterPro" id="IPR036866">
    <property type="entry name" value="RibonucZ/Hydroxyglut_hydro"/>
</dbReference>